<dbReference type="eggNOG" id="COG1652">
    <property type="taxonomic scope" value="Bacteria"/>
</dbReference>
<reference evidence="3 4" key="1">
    <citation type="submission" date="2013-04" db="EMBL/GenBank/DDBJ databases">
        <title>The Genome Sequence of Treponema maltophilum ATCC 51939.</title>
        <authorList>
            <consortium name="The Broad Institute Genomics Platform"/>
            <person name="Earl A."/>
            <person name="Ward D."/>
            <person name="Feldgarden M."/>
            <person name="Gevers D."/>
            <person name="Leonetti C."/>
            <person name="Blanton J.M."/>
            <person name="Dewhirst F.E."/>
            <person name="Izard J."/>
            <person name="Walker B."/>
            <person name="Young S."/>
            <person name="Zeng Q."/>
            <person name="Gargeya S."/>
            <person name="Fitzgerald M."/>
            <person name="Haas B."/>
            <person name="Abouelleil A."/>
            <person name="Allen A.W."/>
            <person name="Alvarado L."/>
            <person name="Arachchi H.M."/>
            <person name="Berlin A.M."/>
            <person name="Chapman S.B."/>
            <person name="Gainer-Dewar J."/>
            <person name="Goldberg J."/>
            <person name="Griggs A."/>
            <person name="Gujja S."/>
            <person name="Hansen M."/>
            <person name="Howarth C."/>
            <person name="Imamovic A."/>
            <person name="Ireland A."/>
            <person name="Larimer J."/>
            <person name="McCowan C."/>
            <person name="Murphy C."/>
            <person name="Pearson M."/>
            <person name="Poon T.W."/>
            <person name="Priest M."/>
            <person name="Roberts A."/>
            <person name="Saif S."/>
            <person name="Shea T."/>
            <person name="Sisk P."/>
            <person name="Sykes S."/>
            <person name="Wortman J."/>
            <person name="Nusbaum C."/>
            <person name="Birren B."/>
        </authorList>
    </citation>
    <scope>NUCLEOTIDE SEQUENCE [LARGE SCALE GENOMIC DNA]</scope>
    <source>
        <strain evidence="3 4">ATCC 51939</strain>
    </source>
</reference>
<accession>S3JZV7</accession>
<dbReference type="Proteomes" id="UP000014541">
    <property type="component" value="Unassembled WGS sequence"/>
</dbReference>
<dbReference type="PANTHER" id="PTHR34700:SF4">
    <property type="entry name" value="PHAGE-LIKE ELEMENT PBSX PROTEIN XKDP"/>
    <property type="match status" value="1"/>
</dbReference>
<evidence type="ECO:0000313" key="3">
    <source>
        <dbReference type="EMBL" id="EPF31533.1"/>
    </source>
</evidence>
<feature type="signal peptide" evidence="2">
    <location>
        <begin position="1"/>
        <end position="21"/>
    </location>
</feature>
<dbReference type="RefSeq" id="WP_016526142.1">
    <property type="nucleotide sequence ID" value="NZ_KE332518.1"/>
</dbReference>
<evidence type="ECO:0000313" key="4">
    <source>
        <dbReference type="Proteomes" id="UP000014541"/>
    </source>
</evidence>
<comment type="caution">
    <text evidence="3">The sequence shown here is derived from an EMBL/GenBank/DDBJ whole genome shotgun (WGS) entry which is preliminary data.</text>
</comment>
<dbReference type="InterPro" id="IPR036779">
    <property type="entry name" value="LysM_dom_sf"/>
</dbReference>
<evidence type="ECO:0008006" key="5">
    <source>
        <dbReference type="Google" id="ProtNLM"/>
    </source>
</evidence>
<dbReference type="Gene3D" id="3.10.350.10">
    <property type="entry name" value="LysM domain"/>
    <property type="match status" value="1"/>
</dbReference>
<dbReference type="AlphaFoldDB" id="S3JZV7"/>
<evidence type="ECO:0000256" key="2">
    <source>
        <dbReference type="SAM" id="SignalP"/>
    </source>
</evidence>
<feature type="region of interest" description="Disordered" evidence="1">
    <location>
        <begin position="231"/>
        <end position="258"/>
    </location>
</feature>
<feature type="compositionally biased region" description="Low complexity" evidence="1">
    <location>
        <begin position="234"/>
        <end position="245"/>
    </location>
</feature>
<proteinExistence type="predicted"/>
<keyword evidence="2" id="KW-0732">Signal</keyword>
<evidence type="ECO:0000256" key="1">
    <source>
        <dbReference type="SAM" id="MobiDB-lite"/>
    </source>
</evidence>
<gene>
    <name evidence="3" type="ORF">HMPREF9194_01884</name>
</gene>
<dbReference type="InterPro" id="IPR052196">
    <property type="entry name" value="Bact_Kbp"/>
</dbReference>
<dbReference type="PATRIC" id="fig|1125699.3.peg.1901"/>
<protein>
    <recommendedName>
        <fullName evidence="5">LysM domain-containing protein</fullName>
    </recommendedName>
</protein>
<feature type="chain" id="PRO_5004510982" description="LysM domain-containing protein" evidence="2">
    <location>
        <begin position="22"/>
        <end position="258"/>
    </location>
</feature>
<dbReference type="HOGENOM" id="CLU_1165409_0_0_12"/>
<dbReference type="PANTHER" id="PTHR34700">
    <property type="entry name" value="POTASSIUM BINDING PROTEIN KBP"/>
    <property type="match status" value="1"/>
</dbReference>
<name>S3JZV7_TREMA</name>
<dbReference type="EMBL" id="ATFF01000006">
    <property type="protein sequence ID" value="EPF31533.1"/>
    <property type="molecule type" value="Genomic_DNA"/>
</dbReference>
<keyword evidence="4" id="KW-1185">Reference proteome</keyword>
<organism evidence="3 4">
    <name type="scientific">Treponema maltophilum ATCC 51939</name>
    <dbReference type="NCBI Taxonomy" id="1125699"/>
    <lineage>
        <taxon>Bacteria</taxon>
        <taxon>Pseudomonadati</taxon>
        <taxon>Spirochaetota</taxon>
        <taxon>Spirochaetia</taxon>
        <taxon>Spirochaetales</taxon>
        <taxon>Treponemataceae</taxon>
        <taxon>Treponema</taxon>
    </lineage>
</organism>
<dbReference type="STRING" id="1125699.HMPREF9194_01884"/>
<sequence>MKKAILILLCLFGVLAVSLSAASYADNQYQRLAKEYKAKSEKAFDEGDYDKAVEYSALAEENAELSDAYVAEMLAKYEANTRIMYARNRVLYAKNLKAETYYPMAFAAGQKALDNAVLAYGMENWATATLYAEECLNALQGIKEVLPLPKYYVVTPWAQSKDCYWNISGKTYVYNNPLLWENLYQANKAGMRDPSNADLIYPGMKITIPSLNGEFRDGVYSPSIKYDTYGSQRTTGEAGSSAAAGTGSGGYGQQSPKN</sequence>